<dbReference type="GO" id="GO:0032981">
    <property type="term" value="P:mitochondrial respiratory chain complex I assembly"/>
    <property type="evidence" value="ECO:0007669"/>
    <property type="project" value="TreeGrafter"/>
</dbReference>
<dbReference type="InterPro" id="IPR009801">
    <property type="entry name" value="TMEM126"/>
</dbReference>
<evidence type="ECO:0000256" key="4">
    <source>
        <dbReference type="ARBA" id="ARBA00023128"/>
    </source>
</evidence>
<sequence>MESYIFARSTIFLLLKSCHLVYGELCDTAFSFFRNVFGYAHVISGALAGSVGLWSNSMFRTALNVTPFPIVSSLSCIIIPFVTTSVFYLGTITEPLIAGDLKCSICTGMRGTIVGSLVGGGYPLLLAAVTTSMLAHRYQSAPVPSPRNALPFWLKVTNSYLRCLGGGRGGCVRGLKQ</sequence>
<dbReference type="GO" id="GO:0031966">
    <property type="term" value="C:mitochondrial membrane"/>
    <property type="evidence" value="ECO:0007669"/>
    <property type="project" value="UniProtKB-SubCell"/>
</dbReference>
<dbReference type="Pfam" id="PF07114">
    <property type="entry name" value="TMEM126"/>
    <property type="match status" value="1"/>
</dbReference>
<dbReference type="PANTHER" id="PTHR16296">
    <property type="entry name" value="UNCHARACTERIZED HYPOTHALAMUS PROTEIN HT007"/>
    <property type="match status" value="1"/>
</dbReference>
<keyword evidence="5 6" id="KW-0472">Membrane</keyword>
<reference evidence="7" key="1">
    <citation type="submission" date="2025-08" db="UniProtKB">
        <authorList>
            <consortium name="Ensembl"/>
        </authorList>
    </citation>
    <scope>IDENTIFICATION</scope>
</reference>
<keyword evidence="2 6" id="KW-0812">Transmembrane</keyword>
<dbReference type="Proteomes" id="UP000694388">
    <property type="component" value="Unplaced"/>
</dbReference>
<dbReference type="AlphaFoldDB" id="A0A8C4QSJ7"/>
<keyword evidence="3 6" id="KW-1133">Transmembrane helix</keyword>
<keyword evidence="4" id="KW-0496">Mitochondrion</keyword>
<evidence type="ECO:0000256" key="5">
    <source>
        <dbReference type="ARBA" id="ARBA00023136"/>
    </source>
</evidence>
<feature type="transmembrane region" description="Helical" evidence="6">
    <location>
        <begin position="39"/>
        <end position="56"/>
    </location>
</feature>
<accession>A0A8C4QSJ7</accession>
<evidence type="ECO:0000313" key="8">
    <source>
        <dbReference type="Proteomes" id="UP000694388"/>
    </source>
</evidence>
<evidence type="ECO:0000256" key="1">
    <source>
        <dbReference type="ARBA" id="ARBA00004225"/>
    </source>
</evidence>
<reference evidence="7" key="2">
    <citation type="submission" date="2025-09" db="UniProtKB">
        <authorList>
            <consortium name="Ensembl"/>
        </authorList>
    </citation>
    <scope>IDENTIFICATION</scope>
</reference>
<organism evidence="7 8">
    <name type="scientific">Eptatretus burgeri</name>
    <name type="common">Inshore hagfish</name>
    <dbReference type="NCBI Taxonomy" id="7764"/>
    <lineage>
        <taxon>Eukaryota</taxon>
        <taxon>Metazoa</taxon>
        <taxon>Chordata</taxon>
        <taxon>Craniata</taxon>
        <taxon>Vertebrata</taxon>
        <taxon>Cyclostomata</taxon>
        <taxon>Myxini</taxon>
        <taxon>Myxiniformes</taxon>
        <taxon>Myxinidae</taxon>
        <taxon>Eptatretinae</taxon>
        <taxon>Eptatretus</taxon>
    </lineage>
</organism>
<evidence type="ECO:0000256" key="6">
    <source>
        <dbReference type="SAM" id="Phobius"/>
    </source>
</evidence>
<protein>
    <submittedName>
        <fullName evidence="7">Transmembrane protein 126A</fullName>
    </submittedName>
</protein>
<dbReference type="PANTHER" id="PTHR16296:SF2">
    <property type="entry name" value="TRANSMEMBRANE PROTEIN 126A"/>
    <property type="match status" value="1"/>
</dbReference>
<evidence type="ECO:0000256" key="3">
    <source>
        <dbReference type="ARBA" id="ARBA00022989"/>
    </source>
</evidence>
<feature type="transmembrane region" description="Helical" evidence="6">
    <location>
        <begin position="109"/>
        <end position="129"/>
    </location>
</feature>
<dbReference type="GeneTree" id="ENSGT00520000055616"/>
<name>A0A8C4QSJ7_EPTBU</name>
<dbReference type="Ensembl" id="ENSEBUT00000020473.1">
    <property type="protein sequence ID" value="ENSEBUP00000019897.1"/>
    <property type="gene ID" value="ENSEBUG00000012355.1"/>
</dbReference>
<evidence type="ECO:0000313" key="7">
    <source>
        <dbReference type="Ensembl" id="ENSEBUP00000019897.1"/>
    </source>
</evidence>
<comment type="subcellular location">
    <subcellularLocation>
        <location evidence="1">Mitochondrion membrane</location>
        <topology evidence="1">Multi-pass membrane protein</topology>
    </subcellularLocation>
</comment>
<feature type="transmembrane region" description="Helical" evidence="6">
    <location>
        <begin position="68"/>
        <end position="89"/>
    </location>
</feature>
<proteinExistence type="predicted"/>
<evidence type="ECO:0000256" key="2">
    <source>
        <dbReference type="ARBA" id="ARBA00022692"/>
    </source>
</evidence>
<keyword evidence="8" id="KW-1185">Reference proteome</keyword>